<dbReference type="InterPro" id="IPR001245">
    <property type="entry name" value="Ser-Thr/Tyr_kinase_cat_dom"/>
</dbReference>
<dbReference type="Proteomes" id="UP000663843">
    <property type="component" value="Unassembled WGS sequence"/>
</dbReference>
<feature type="domain" description="Protein kinase" evidence="3">
    <location>
        <begin position="638"/>
        <end position="832"/>
    </location>
</feature>
<organism evidence="5 6">
    <name type="scientific">Rhizoctonia solani</name>
    <dbReference type="NCBI Taxonomy" id="456999"/>
    <lineage>
        <taxon>Eukaryota</taxon>
        <taxon>Fungi</taxon>
        <taxon>Dikarya</taxon>
        <taxon>Basidiomycota</taxon>
        <taxon>Agaricomycotina</taxon>
        <taxon>Agaricomycetes</taxon>
        <taxon>Cantharellales</taxon>
        <taxon>Ceratobasidiaceae</taxon>
        <taxon>Rhizoctonia</taxon>
    </lineage>
</organism>
<keyword evidence="1" id="KW-0862">Zinc</keyword>
<dbReference type="PROSITE" id="PS50011">
    <property type="entry name" value="PROTEIN_KINASE_DOM"/>
    <property type="match status" value="2"/>
</dbReference>
<dbReference type="InterPro" id="IPR036236">
    <property type="entry name" value="Znf_C2H2_sf"/>
</dbReference>
<dbReference type="AlphaFoldDB" id="A0A8H3B1V3"/>
<dbReference type="Pfam" id="PF07714">
    <property type="entry name" value="PK_Tyr_Ser-Thr"/>
    <property type="match status" value="2"/>
</dbReference>
<keyword evidence="1" id="KW-0863">Zinc-finger</keyword>
<dbReference type="PANTHER" id="PTHR44329">
    <property type="entry name" value="SERINE/THREONINE-PROTEIN KINASE TNNI3K-RELATED"/>
    <property type="match status" value="1"/>
</dbReference>
<dbReference type="OrthoDB" id="10067491at2759"/>
<dbReference type="SMART" id="SM00355">
    <property type="entry name" value="ZnF_C2H2"/>
    <property type="match status" value="1"/>
</dbReference>
<dbReference type="Gene3D" id="3.30.160.60">
    <property type="entry name" value="Classic Zinc Finger"/>
    <property type="match status" value="1"/>
</dbReference>
<name>A0A8H3B1V3_9AGAM</name>
<sequence>MDSDKPFIPPTALKSSNSSERGTTNPETLTYFYSLDQMYYYDSYNNVYRADGTLIHESNSFALGLNLLEPDFRIEGIPYYFDAEHNLISPDEDSTLQLVQTWKGPAGQHPSMLVNPGAEYRAVQNIFLTEDESGEDSDSYQDVKMILFDPVQGSTLPGLALLDSNPFNPKQKSGPESTKILEKWREEAAEAQSLPAQPHKKPSKEDRRRCPFCNKMFRRPSSLEDHLNIHSGDKLWRPITKPTPDKAKVAPEVQEVTLQIELLRHAENPTKTYIGQNTTLAKICQYLIDNGCRDVSKKLARIDNGPTFTGELSDIFRGELTNGTIVAVKRLRPPTNRNNQPDKTLKRTAYELCVWSLMAHQNVLGFLGFAICENKLALVIPWVKYRSLISYLDENTQVDRCELCSQVGDGLAYVHSLDITHGDLKGDNIAVSEDGTAKITNFASATMKREFPIAFTATRSLHYSIRWAIQAPELFSGISGLESDVYALGMTILEALTGHVPYKDHGDLAIIHAVMVRKVLPGRPMKELSPHTQRCALQVQKSGIFYEKFIPATLKNLSEFFDYADEVGVLTISSQSPDETTLPTPIQIDVQKAGNEASRPASITIDAKAEFIIKRDTDLRTIIEYLVDNGCIDVTSQLTNISEYFSGRQSDVYRSELRDGTAVAVKCLRELTNPGNGPNKILKHTARELYTWSISSHPNVLGLVGLAIVRDKLAMVAPWMEYGSLLAYTDANPKADRCNLCTQIAEGLTYMHALGVAHGDMKGDNVVVSKEGVAKITDFGCATMKREFPVTFTATESLQYSVRWAAPEMFLEDGATTFETDVYAFGMAGVPD</sequence>
<comment type="caution">
    <text evidence="5">The sequence shown here is derived from an EMBL/GenBank/DDBJ whole genome shotgun (WGS) entry which is preliminary data.</text>
</comment>
<evidence type="ECO:0000259" key="4">
    <source>
        <dbReference type="PROSITE" id="PS50157"/>
    </source>
</evidence>
<dbReference type="PROSITE" id="PS00028">
    <property type="entry name" value="ZINC_FINGER_C2H2_1"/>
    <property type="match status" value="1"/>
</dbReference>
<dbReference type="InterPro" id="IPR051681">
    <property type="entry name" value="Ser/Thr_Kinases-Pseudokinases"/>
</dbReference>
<dbReference type="SUPFAM" id="SSF57667">
    <property type="entry name" value="beta-beta-alpha zinc fingers"/>
    <property type="match status" value="1"/>
</dbReference>
<feature type="region of interest" description="Disordered" evidence="2">
    <location>
        <begin position="1"/>
        <end position="26"/>
    </location>
</feature>
<reference evidence="5" key="1">
    <citation type="submission" date="2021-01" db="EMBL/GenBank/DDBJ databases">
        <authorList>
            <person name="Kaushik A."/>
        </authorList>
    </citation>
    <scope>NUCLEOTIDE SEQUENCE</scope>
    <source>
        <strain evidence="5">AG2-2IIIB</strain>
    </source>
</reference>
<dbReference type="SMART" id="SM00220">
    <property type="entry name" value="S_TKc"/>
    <property type="match status" value="1"/>
</dbReference>
<dbReference type="InterPro" id="IPR000719">
    <property type="entry name" value="Prot_kinase_dom"/>
</dbReference>
<proteinExistence type="predicted"/>
<feature type="compositionally biased region" description="Polar residues" evidence="2">
    <location>
        <begin position="13"/>
        <end position="26"/>
    </location>
</feature>
<evidence type="ECO:0000256" key="2">
    <source>
        <dbReference type="SAM" id="MobiDB-lite"/>
    </source>
</evidence>
<dbReference type="InterPro" id="IPR013087">
    <property type="entry name" value="Znf_C2H2_type"/>
</dbReference>
<protein>
    <recommendedName>
        <fullName evidence="7">Tyrosine kinase catalytic domain protein</fullName>
    </recommendedName>
</protein>
<gene>
    <name evidence="5" type="ORF">RDB_LOCUS80869</name>
</gene>
<dbReference type="InterPro" id="IPR008271">
    <property type="entry name" value="Ser/Thr_kinase_AS"/>
</dbReference>
<evidence type="ECO:0000313" key="6">
    <source>
        <dbReference type="Proteomes" id="UP000663843"/>
    </source>
</evidence>
<dbReference type="PROSITE" id="PS50157">
    <property type="entry name" value="ZINC_FINGER_C2H2_2"/>
    <property type="match status" value="1"/>
</dbReference>
<dbReference type="GO" id="GO:0005524">
    <property type="term" value="F:ATP binding"/>
    <property type="evidence" value="ECO:0007669"/>
    <property type="project" value="InterPro"/>
</dbReference>
<keyword evidence="1" id="KW-0479">Metal-binding</keyword>
<dbReference type="EMBL" id="CAJMWT010002527">
    <property type="protein sequence ID" value="CAE6445960.1"/>
    <property type="molecule type" value="Genomic_DNA"/>
</dbReference>
<evidence type="ECO:0000259" key="3">
    <source>
        <dbReference type="PROSITE" id="PS50011"/>
    </source>
</evidence>
<dbReference type="Gene3D" id="1.10.510.10">
    <property type="entry name" value="Transferase(Phosphotransferase) domain 1"/>
    <property type="match status" value="2"/>
</dbReference>
<evidence type="ECO:0008006" key="7">
    <source>
        <dbReference type="Google" id="ProtNLM"/>
    </source>
</evidence>
<dbReference type="SUPFAM" id="SSF56112">
    <property type="entry name" value="Protein kinase-like (PK-like)"/>
    <property type="match status" value="2"/>
</dbReference>
<accession>A0A8H3B1V3</accession>
<dbReference type="PANTHER" id="PTHR44329:SF214">
    <property type="entry name" value="PROTEIN KINASE DOMAIN-CONTAINING PROTEIN"/>
    <property type="match status" value="1"/>
</dbReference>
<feature type="domain" description="Protein kinase" evidence="3">
    <location>
        <begin position="293"/>
        <end position="645"/>
    </location>
</feature>
<dbReference type="GO" id="GO:0004674">
    <property type="term" value="F:protein serine/threonine kinase activity"/>
    <property type="evidence" value="ECO:0007669"/>
    <property type="project" value="TreeGrafter"/>
</dbReference>
<dbReference type="GO" id="GO:0008270">
    <property type="term" value="F:zinc ion binding"/>
    <property type="evidence" value="ECO:0007669"/>
    <property type="project" value="UniProtKB-KW"/>
</dbReference>
<feature type="region of interest" description="Disordered" evidence="2">
    <location>
        <begin position="188"/>
        <end position="207"/>
    </location>
</feature>
<evidence type="ECO:0000256" key="1">
    <source>
        <dbReference type="PROSITE-ProRule" id="PRU00042"/>
    </source>
</evidence>
<evidence type="ECO:0000313" key="5">
    <source>
        <dbReference type="EMBL" id="CAE6445960.1"/>
    </source>
</evidence>
<dbReference type="PROSITE" id="PS00108">
    <property type="entry name" value="PROTEIN_KINASE_ST"/>
    <property type="match status" value="1"/>
</dbReference>
<feature type="domain" description="C2H2-type" evidence="4">
    <location>
        <begin position="208"/>
        <end position="235"/>
    </location>
</feature>
<dbReference type="InterPro" id="IPR011009">
    <property type="entry name" value="Kinase-like_dom_sf"/>
</dbReference>